<comment type="caution">
    <text evidence="2">The sequence shown here is derived from an EMBL/GenBank/DDBJ whole genome shotgun (WGS) entry which is preliminary data.</text>
</comment>
<name>A0ABR6H0I1_9BURK</name>
<feature type="chain" id="PRO_5045202791" description="PEP-CTERM protein-sorting domain-containing protein" evidence="1">
    <location>
        <begin position="24"/>
        <end position="248"/>
    </location>
</feature>
<dbReference type="EMBL" id="JACHXO010000012">
    <property type="protein sequence ID" value="MBB3197368.1"/>
    <property type="molecule type" value="Genomic_DNA"/>
</dbReference>
<keyword evidence="1" id="KW-0732">Signal</keyword>
<proteinExistence type="predicted"/>
<evidence type="ECO:0000313" key="3">
    <source>
        <dbReference type="Proteomes" id="UP000574369"/>
    </source>
</evidence>
<evidence type="ECO:0008006" key="4">
    <source>
        <dbReference type="Google" id="ProtNLM"/>
    </source>
</evidence>
<evidence type="ECO:0000313" key="2">
    <source>
        <dbReference type="EMBL" id="MBB3197368.1"/>
    </source>
</evidence>
<accession>A0ABR6H0I1</accession>
<dbReference type="Proteomes" id="UP000574369">
    <property type="component" value="Unassembled WGS sequence"/>
</dbReference>
<reference evidence="2 3" key="1">
    <citation type="submission" date="2020-08" db="EMBL/GenBank/DDBJ databases">
        <title>Genomic Encyclopedia of Type Strains, Phase III (KMG-III): the genomes of soil and plant-associated and newly described type strains.</title>
        <authorList>
            <person name="Whitman W."/>
        </authorList>
    </citation>
    <scope>NUCLEOTIDE SEQUENCE [LARGE SCALE GENOMIC DNA]</scope>
    <source>
        <strain evidence="2 3">CECT 7247</strain>
    </source>
</reference>
<sequence>MKRALLTALLGAMSVLSIGSAHAAAVVNGDFEGGSLTGWYATGAFAGGSSTAIANAGNGYPALAGSQSALIIALSLAMLNENRTCADDIWNVQCPQPVPFSPSGAGAPTFFSQNVAGRFYRGGFIAQDVTVAAGDTLDWVSALFGEVSRGSPGSTGNVDNAFFVASNGSTEAVVDLRSNLSSYTFGQGGLWSIYFGVQQTEDPTIWSGLEVDSIVFRATEVPEPKTLVLALAAGGGLFWQRRRLRLGD</sequence>
<dbReference type="RefSeq" id="WP_088454670.1">
    <property type="nucleotide sequence ID" value="NZ_JACHXO010000012.1"/>
</dbReference>
<evidence type="ECO:0000256" key="1">
    <source>
        <dbReference type="SAM" id="SignalP"/>
    </source>
</evidence>
<gene>
    <name evidence="2" type="ORF">FHS28_004795</name>
</gene>
<organism evidence="2 3">
    <name type="scientific">Roseateles terrae</name>
    <dbReference type="NCBI Taxonomy" id="431060"/>
    <lineage>
        <taxon>Bacteria</taxon>
        <taxon>Pseudomonadati</taxon>
        <taxon>Pseudomonadota</taxon>
        <taxon>Betaproteobacteria</taxon>
        <taxon>Burkholderiales</taxon>
        <taxon>Sphaerotilaceae</taxon>
        <taxon>Roseateles</taxon>
    </lineage>
</organism>
<feature type="signal peptide" evidence="1">
    <location>
        <begin position="1"/>
        <end position="23"/>
    </location>
</feature>
<protein>
    <recommendedName>
        <fullName evidence="4">PEP-CTERM protein-sorting domain-containing protein</fullName>
    </recommendedName>
</protein>
<keyword evidence="3" id="KW-1185">Reference proteome</keyword>